<protein>
    <submittedName>
        <fullName evidence="3">Glucan endo-1,3-beta-D-glucosidase</fullName>
        <ecNumber evidence="3">3.2.1.39</ecNumber>
    </submittedName>
</protein>
<dbReference type="STRING" id="429701.A0A2G9I7Q4"/>
<evidence type="ECO:0000256" key="1">
    <source>
        <dbReference type="ARBA" id="ARBA00022729"/>
    </source>
</evidence>
<keyword evidence="3" id="KW-0378">Hydrolase</keyword>
<dbReference type="InterPro" id="IPR044788">
    <property type="entry name" value="X8_dom_prot"/>
</dbReference>
<feature type="domain" description="X8" evidence="2">
    <location>
        <begin position="27"/>
        <end position="88"/>
    </location>
</feature>
<dbReference type="Proteomes" id="UP000231279">
    <property type="component" value="Unassembled WGS sequence"/>
</dbReference>
<dbReference type="PANTHER" id="PTHR31044">
    <property type="entry name" value="BETA-1,3 GLUCANASE"/>
    <property type="match status" value="1"/>
</dbReference>
<name>A0A2G9I7Q4_9LAMI</name>
<keyword evidence="4" id="KW-1185">Reference proteome</keyword>
<keyword evidence="1" id="KW-0732">Signal</keyword>
<sequence length="99" mass="11219">MMNNNIRIALCSCTENSQLNRSENVPRWCVANTGAPLDQLQAFLDYGCHEFDCSPILAGGPCFEPNVLCGHASWILDKFYRKGPFCKKRPRLYYGNQSL</sequence>
<evidence type="ECO:0000313" key="3">
    <source>
        <dbReference type="EMBL" id="PIN25776.1"/>
    </source>
</evidence>
<dbReference type="InterPro" id="IPR012946">
    <property type="entry name" value="X8"/>
</dbReference>
<dbReference type="GO" id="GO:0009506">
    <property type="term" value="C:plasmodesma"/>
    <property type="evidence" value="ECO:0007669"/>
    <property type="project" value="UniProtKB-ARBA"/>
</dbReference>
<evidence type="ECO:0000259" key="2">
    <source>
        <dbReference type="SMART" id="SM00768"/>
    </source>
</evidence>
<organism evidence="3 4">
    <name type="scientific">Handroanthus impetiginosus</name>
    <dbReference type="NCBI Taxonomy" id="429701"/>
    <lineage>
        <taxon>Eukaryota</taxon>
        <taxon>Viridiplantae</taxon>
        <taxon>Streptophyta</taxon>
        <taxon>Embryophyta</taxon>
        <taxon>Tracheophyta</taxon>
        <taxon>Spermatophyta</taxon>
        <taxon>Magnoliopsida</taxon>
        <taxon>eudicotyledons</taxon>
        <taxon>Gunneridae</taxon>
        <taxon>Pentapetalae</taxon>
        <taxon>asterids</taxon>
        <taxon>lamiids</taxon>
        <taxon>Lamiales</taxon>
        <taxon>Bignoniaceae</taxon>
        <taxon>Crescentiina</taxon>
        <taxon>Tabebuia alliance</taxon>
        <taxon>Handroanthus</taxon>
    </lineage>
</organism>
<dbReference type="AlphaFoldDB" id="A0A2G9I7Q4"/>
<gene>
    <name evidence="3" type="ORF">CDL12_01488</name>
</gene>
<reference evidence="4" key="1">
    <citation type="journal article" date="2018" name="Gigascience">
        <title>Genome assembly of the Pink Ipe (Handroanthus impetiginosus, Bignoniaceae), a highly valued, ecologically keystone Neotropical timber forest tree.</title>
        <authorList>
            <person name="Silva-Junior O.B."/>
            <person name="Grattapaglia D."/>
            <person name="Novaes E."/>
            <person name="Collevatti R.G."/>
        </authorList>
    </citation>
    <scope>NUCLEOTIDE SEQUENCE [LARGE SCALE GENOMIC DNA]</scope>
    <source>
        <strain evidence="4">cv. UFG-1</strain>
    </source>
</reference>
<proteinExistence type="predicted"/>
<dbReference type="SMART" id="SM00768">
    <property type="entry name" value="X8"/>
    <property type="match status" value="1"/>
</dbReference>
<evidence type="ECO:0000313" key="4">
    <source>
        <dbReference type="Proteomes" id="UP000231279"/>
    </source>
</evidence>
<dbReference type="EC" id="3.2.1.39" evidence="3"/>
<keyword evidence="3" id="KW-0326">Glycosidase</keyword>
<dbReference type="EMBL" id="NKXS01000183">
    <property type="protein sequence ID" value="PIN25776.1"/>
    <property type="molecule type" value="Genomic_DNA"/>
</dbReference>
<accession>A0A2G9I7Q4</accession>
<comment type="caution">
    <text evidence="3">The sequence shown here is derived from an EMBL/GenBank/DDBJ whole genome shotgun (WGS) entry which is preliminary data.</text>
</comment>
<dbReference type="OrthoDB" id="903386at2759"/>
<dbReference type="GO" id="GO:0042973">
    <property type="term" value="F:glucan endo-1,3-beta-D-glucosidase activity"/>
    <property type="evidence" value="ECO:0007669"/>
    <property type="project" value="UniProtKB-EC"/>
</dbReference>
<dbReference type="Pfam" id="PF07983">
    <property type="entry name" value="X8"/>
    <property type="match status" value="1"/>
</dbReference>
<dbReference type="PANTHER" id="PTHR31044:SF52">
    <property type="entry name" value="OS01G0631500 PROTEIN"/>
    <property type="match status" value="1"/>
</dbReference>